<organism evidence="1 2">
    <name type="scientific">Anabaena azotica FACHB-119</name>
    <dbReference type="NCBI Taxonomy" id="947527"/>
    <lineage>
        <taxon>Bacteria</taxon>
        <taxon>Bacillati</taxon>
        <taxon>Cyanobacteriota</taxon>
        <taxon>Cyanophyceae</taxon>
        <taxon>Nostocales</taxon>
        <taxon>Nostocaceae</taxon>
        <taxon>Anabaena</taxon>
        <taxon>Anabaena azotica</taxon>
    </lineage>
</organism>
<accession>A0ABR8D439</accession>
<reference evidence="1 2" key="1">
    <citation type="journal article" date="2020" name="ISME J.">
        <title>Comparative genomics reveals insights into cyanobacterial evolution and habitat adaptation.</title>
        <authorList>
            <person name="Chen M.Y."/>
            <person name="Teng W.K."/>
            <person name="Zhao L."/>
            <person name="Hu C.X."/>
            <person name="Zhou Y.K."/>
            <person name="Han B.P."/>
            <person name="Song L.R."/>
            <person name="Shu W.S."/>
        </authorList>
    </citation>
    <scope>NUCLEOTIDE SEQUENCE [LARGE SCALE GENOMIC DNA]</scope>
    <source>
        <strain evidence="1 2">FACHB-119</strain>
    </source>
</reference>
<gene>
    <name evidence="1" type="ORF">H6G83_15290</name>
</gene>
<evidence type="ECO:0000313" key="2">
    <source>
        <dbReference type="Proteomes" id="UP000661112"/>
    </source>
</evidence>
<proteinExistence type="predicted"/>
<protein>
    <submittedName>
        <fullName evidence="1">Uncharacterized protein</fullName>
    </submittedName>
</protein>
<comment type="caution">
    <text evidence="1">The sequence shown here is derived from an EMBL/GenBank/DDBJ whole genome shotgun (WGS) entry which is preliminary data.</text>
</comment>
<name>A0ABR8D439_9NOST</name>
<dbReference type="RefSeq" id="WP_206758994.1">
    <property type="nucleotide sequence ID" value="NZ_JACJSG010000019.1"/>
</dbReference>
<evidence type="ECO:0000313" key="1">
    <source>
        <dbReference type="EMBL" id="MBD2501954.1"/>
    </source>
</evidence>
<dbReference type="EMBL" id="JACJSG010000019">
    <property type="protein sequence ID" value="MBD2501954.1"/>
    <property type="molecule type" value="Genomic_DNA"/>
</dbReference>
<keyword evidence="2" id="KW-1185">Reference proteome</keyword>
<sequence>MGVVSKRLCQNLREAKHYSQKISLNCVVEGSETAKQKPTKWQPGSAQAQFGINGHHKNVLFKKFLWEFANHRLQWRCQH</sequence>
<dbReference type="Proteomes" id="UP000661112">
    <property type="component" value="Unassembled WGS sequence"/>
</dbReference>